<organism evidence="1 2">
    <name type="scientific">Streptomyces lavendofoliae</name>
    <dbReference type="NCBI Taxonomy" id="67314"/>
    <lineage>
        <taxon>Bacteria</taxon>
        <taxon>Bacillati</taxon>
        <taxon>Actinomycetota</taxon>
        <taxon>Actinomycetes</taxon>
        <taxon>Kitasatosporales</taxon>
        <taxon>Streptomycetaceae</taxon>
        <taxon>Streptomyces</taxon>
    </lineage>
</organism>
<comment type="caution">
    <text evidence="1">The sequence shown here is derived from an EMBL/GenBank/DDBJ whole genome shotgun (WGS) entry which is preliminary data.</text>
</comment>
<reference evidence="1" key="2">
    <citation type="submission" date="2020-09" db="EMBL/GenBank/DDBJ databases">
        <authorList>
            <person name="Sun Q."/>
            <person name="Ohkuma M."/>
        </authorList>
    </citation>
    <scope>NUCLEOTIDE SEQUENCE</scope>
    <source>
        <strain evidence="1">JCM 4391</strain>
    </source>
</reference>
<keyword evidence="2" id="KW-1185">Reference proteome</keyword>
<proteinExistence type="predicted"/>
<protein>
    <submittedName>
        <fullName evidence="1">Uncharacterized protein</fullName>
    </submittedName>
</protein>
<gene>
    <name evidence="1" type="ORF">GCM10010274_19860</name>
</gene>
<reference evidence="1" key="1">
    <citation type="journal article" date="2014" name="Int. J. Syst. Evol. Microbiol.">
        <title>Complete genome sequence of Corynebacterium casei LMG S-19264T (=DSM 44701T), isolated from a smear-ripened cheese.</title>
        <authorList>
            <consortium name="US DOE Joint Genome Institute (JGI-PGF)"/>
            <person name="Walter F."/>
            <person name="Albersmeier A."/>
            <person name="Kalinowski J."/>
            <person name="Ruckert C."/>
        </authorList>
    </citation>
    <scope>NUCLEOTIDE SEQUENCE</scope>
    <source>
        <strain evidence="1">JCM 4391</strain>
    </source>
</reference>
<accession>A0A918M3Y1</accession>
<evidence type="ECO:0000313" key="2">
    <source>
        <dbReference type="Proteomes" id="UP000636661"/>
    </source>
</evidence>
<dbReference type="EMBL" id="BMTP01000004">
    <property type="protein sequence ID" value="GGU32813.1"/>
    <property type="molecule type" value="Genomic_DNA"/>
</dbReference>
<sequence>MVDKAPEEYPAQDLLDAKQARKQLVANIGGAQKFSDATEARKAVQRILIRNRIIFQRYGPSPEDGSTESTEIAQTWSRRVRTEIIPNNRLILALVDANSEFASTDDLEAIELLRQHTDDLERKHRDRTLEGPASRFPSEVENIFKGDSA</sequence>
<name>A0A918M3Y1_9ACTN</name>
<dbReference type="Proteomes" id="UP000636661">
    <property type="component" value="Unassembled WGS sequence"/>
</dbReference>
<dbReference type="AlphaFoldDB" id="A0A918M3Y1"/>
<evidence type="ECO:0000313" key="1">
    <source>
        <dbReference type="EMBL" id="GGU32813.1"/>
    </source>
</evidence>